<dbReference type="AlphaFoldDB" id="A0A3P7NXT6"/>
<dbReference type="Proteomes" id="UP000281553">
    <property type="component" value="Unassembled WGS sequence"/>
</dbReference>
<name>A0A3P7NXT6_DIBLA</name>
<reference evidence="1 2" key="1">
    <citation type="submission" date="2018-11" db="EMBL/GenBank/DDBJ databases">
        <authorList>
            <consortium name="Pathogen Informatics"/>
        </authorList>
    </citation>
    <scope>NUCLEOTIDE SEQUENCE [LARGE SCALE GENOMIC DNA]</scope>
</reference>
<feature type="non-terminal residue" evidence="1">
    <location>
        <position position="68"/>
    </location>
</feature>
<organism evidence="1 2">
    <name type="scientific">Dibothriocephalus latus</name>
    <name type="common">Fish tapeworm</name>
    <name type="synonym">Diphyllobothrium latum</name>
    <dbReference type="NCBI Taxonomy" id="60516"/>
    <lineage>
        <taxon>Eukaryota</taxon>
        <taxon>Metazoa</taxon>
        <taxon>Spiralia</taxon>
        <taxon>Lophotrochozoa</taxon>
        <taxon>Platyhelminthes</taxon>
        <taxon>Cestoda</taxon>
        <taxon>Eucestoda</taxon>
        <taxon>Diphyllobothriidea</taxon>
        <taxon>Diphyllobothriidae</taxon>
        <taxon>Dibothriocephalus</taxon>
    </lineage>
</organism>
<gene>
    <name evidence="1" type="ORF">DILT_LOCUS17581</name>
</gene>
<dbReference type="EMBL" id="UYRU01092952">
    <property type="protein sequence ID" value="VDN38367.1"/>
    <property type="molecule type" value="Genomic_DNA"/>
</dbReference>
<accession>A0A3P7NXT6</accession>
<evidence type="ECO:0000313" key="2">
    <source>
        <dbReference type="Proteomes" id="UP000281553"/>
    </source>
</evidence>
<sequence>MGKVGHVVELGAIDGDACGVVVNTRRRLVYDHCVATLYSNKCQSHISGFRVGQRVRAGRVKVGTCLAS</sequence>
<evidence type="ECO:0000313" key="1">
    <source>
        <dbReference type="EMBL" id="VDN38367.1"/>
    </source>
</evidence>
<protein>
    <submittedName>
        <fullName evidence="1">Uncharacterized protein</fullName>
    </submittedName>
</protein>
<keyword evidence="2" id="KW-1185">Reference proteome</keyword>
<proteinExistence type="predicted"/>